<comment type="caution">
    <text evidence="5">The sequence shown here is derived from an EMBL/GenBank/DDBJ whole genome shotgun (WGS) entry which is preliminary data.</text>
</comment>
<organism evidence="5 6">
    <name type="scientific">Vibrio stylophorae</name>
    <dbReference type="NCBI Taxonomy" id="659351"/>
    <lineage>
        <taxon>Bacteria</taxon>
        <taxon>Pseudomonadati</taxon>
        <taxon>Pseudomonadota</taxon>
        <taxon>Gammaproteobacteria</taxon>
        <taxon>Vibrionales</taxon>
        <taxon>Vibrionaceae</taxon>
        <taxon>Vibrio</taxon>
    </lineage>
</organism>
<sequence length="203" mass="23045">MNYFAHILLSPLDIDYQLGNLLADPLKARPWPQCSAAHQAGLQLHLKIDRFTDAHPCVAQSKARLGDKGRLRGVVVDIAYDYLLHQHWAQFVTLDKSQFLQQFHQQALQQVSILPDSVQIMVARLVRYQVLASYQSIQGIQTALSRLDNRLSSRVLARESASQYAQQLEDVLPEMASDFCDFFSDLIIHLQAQVDLPHLIASR</sequence>
<dbReference type="EC" id="3.1.4.14" evidence="5"/>
<gene>
    <name evidence="5" type="primary">acpH</name>
    <name evidence="5" type="ORF">VST7929_01686</name>
</gene>
<dbReference type="EMBL" id="CAKLDI010000001">
    <property type="protein sequence ID" value="CAH0533811.1"/>
    <property type="molecule type" value="Genomic_DNA"/>
</dbReference>
<evidence type="ECO:0000256" key="2">
    <source>
        <dbReference type="ARBA" id="ARBA00022801"/>
    </source>
</evidence>
<keyword evidence="6" id="KW-1185">Reference proteome</keyword>
<keyword evidence="2 5" id="KW-0378">Hydrolase</keyword>
<dbReference type="GO" id="GO:0008770">
    <property type="term" value="F:[acyl-carrier-protein] phosphodiesterase activity"/>
    <property type="evidence" value="ECO:0007669"/>
    <property type="project" value="UniProtKB-EC"/>
</dbReference>
<keyword evidence="4" id="KW-0276">Fatty acid metabolism</keyword>
<name>A0ABN8DRQ3_9VIBR</name>
<dbReference type="InterPro" id="IPR007431">
    <property type="entry name" value="ACP_PD"/>
</dbReference>
<evidence type="ECO:0000256" key="3">
    <source>
        <dbReference type="ARBA" id="ARBA00023098"/>
    </source>
</evidence>
<evidence type="ECO:0000313" key="5">
    <source>
        <dbReference type="EMBL" id="CAH0533811.1"/>
    </source>
</evidence>
<dbReference type="Proteomes" id="UP000838672">
    <property type="component" value="Unassembled WGS sequence"/>
</dbReference>
<reference evidence="5" key="1">
    <citation type="submission" date="2021-11" db="EMBL/GenBank/DDBJ databases">
        <authorList>
            <person name="Rodrigo-Torres L."/>
            <person name="Arahal R. D."/>
            <person name="Lucena T."/>
        </authorList>
    </citation>
    <scope>NUCLEOTIDE SEQUENCE</scope>
    <source>
        <strain evidence="5">CECT 7929</strain>
    </source>
</reference>
<evidence type="ECO:0000256" key="4">
    <source>
        <dbReference type="ARBA" id="ARBA00023160"/>
    </source>
</evidence>
<accession>A0ABN8DRQ3</accession>
<dbReference type="PANTHER" id="PTHR38764:SF1">
    <property type="entry name" value="ACYL CARRIER PROTEIN PHOSPHODIESTERASE"/>
    <property type="match status" value="1"/>
</dbReference>
<keyword evidence="4" id="KW-0275">Fatty acid biosynthesis</keyword>
<evidence type="ECO:0000313" key="6">
    <source>
        <dbReference type="Proteomes" id="UP000838672"/>
    </source>
</evidence>
<dbReference type="Pfam" id="PF04336">
    <property type="entry name" value="ACP_PD"/>
    <property type="match status" value="1"/>
</dbReference>
<evidence type="ECO:0000256" key="1">
    <source>
        <dbReference type="ARBA" id="ARBA00022516"/>
    </source>
</evidence>
<protein>
    <submittedName>
        <fullName evidence="5">Acyl carrier protein phosphodiesterase</fullName>
        <ecNumber evidence="5">3.1.4.14</ecNumber>
    </submittedName>
</protein>
<keyword evidence="1" id="KW-0444">Lipid biosynthesis</keyword>
<proteinExistence type="predicted"/>
<dbReference type="PANTHER" id="PTHR38764">
    <property type="entry name" value="ACYL CARRIER PROTEIN PHOSPHODIESTERASE"/>
    <property type="match status" value="1"/>
</dbReference>
<keyword evidence="3" id="KW-0443">Lipid metabolism</keyword>